<gene>
    <name evidence="1" type="ORF">A7J57_01705</name>
</gene>
<organism evidence="1 2">
    <name type="scientific">Agrobacterium tumefaciens</name>
    <dbReference type="NCBI Taxonomy" id="358"/>
    <lineage>
        <taxon>Bacteria</taxon>
        <taxon>Pseudomonadati</taxon>
        <taxon>Pseudomonadota</taxon>
        <taxon>Alphaproteobacteria</taxon>
        <taxon>Hyphomicrobiales</taxon>
        <taxon>Rhizobiaceae</taxon>
        <taxon>Rhizobium/Agrobacterium group</taxon>
        <taxon>Agrobacterium</taxon>
        <taxon>Agrobacterium tumefaciens complex</taxon>
    </lineage>
</organism>
<dbReference type="AlphaFoldDB" id="A0A176X629"/>
<evidence type="ECO:0000313" key="1">
    <source>
        <dbReference type="EMBL" id="OAE41792.1"/>
    </source>
</evidence>
<dbReference type="Proteomes" id="UP000077098">
    <property type="component" value="Unassembled WGS sequence"/>
</dbReference>
<sequence length="96" mass="10579">MRKNSYKSGDTVFLKPGVIGNNQPKGPARVMSVMPEGQGVVRLRVRFQQENFDRSIAIDEIDLSASTTPTPRASETTSVREAGSSWINLSSIKVRK</sequence>
<comment type="caution">
    <text evidence="1">The sequence shown here is derived from an EMBL/GenBank/DDBJ whole genome shotgun (WGS) entry which is preliminary data.</text>
</comment>
<dbReference type="EMBL" id="LXPS01000033">
    <property type="protein sequence ID" value="OAE41792.1"/>
    <property type="molecule type" value="Genomic_DNA"/>
</dbReference>
<protein>
    <submittedName>
        <fullName evidence="1">Cold-shock protein</fullName>
    </submittedName>
</protein>
<proteinExistence type="predicted"/>
<accession>A0A176X629</accession>
<reference evidence="1 2" key="1">
    <citation type="submission" date="2016-05" db="EMBL/GenBank/DDBJ databases">
        <authorList>
            <person name="Lavstsen T."/>
            <person name="Jespersen J.S."/>
        </authorList>
    </citation>
    <scope>NUCLEOTIDE SEQUENCE [LARGE SCALE GENOMIC DNA]</scope>
    <source>
        <strain evidence="1 2">KCJ1736</strain>
    </source>
</reference>
<evidence type="ECO:0000313" key="2">
    <source>
        <dbReference type="Proteomes" id="UP000077098"/>
    </source>
</evidence>
<name>A0A176X629_AGRTU</name>
<dbReference type="RefSeq" id="WP_063949906.1">
    <property type="nucleotide sequence ID" value="NZ_LXPS01000033.1"/>
</dbReference>